<keyword evidence="1" id="KW-0732">Signal</keyword>
<dbReference type="Proteomes" id="UP000015559">
    <property type="component" value="Chromosome"/>
</dbReference>
<dbReference type="Pfam" id="PF16811">
    <property type="entry name" value="TAtT"/>
    <property type="match status" value="1"/>
</dbReference>
<gene>
    <name evidence="2" type="ORF">SCD_n01357</name>
</gene>
<proteinExistence type="predicted"/>
<reference evidence="2 3" key="1">
    <citation type="journal article" date="2012" name="Appl. Environ. Microbiol.">
        <title>Draft genome sequence of a psychrotolerant sulfur-oxidizing bacterium, Sulfuricella denitrificans skB26, and proteomic insights into cold adaptation.</title>
        <authorList>
            <person name="Watanabe T."/>
            <person name="Kojima H."/>
            <person name="Fukui M."/>
        </authorList>
    </citation>
    <scope>NUCLEOTIDE SEQUENCE [LARGE SCALE GENOMIC DNA]</scope>
    <source>
        <strain evidence="3">skB26</strain>
    </source>
</reference>
<feature type="chain" id="PRO_5004536018" description="Lipoprotein" evidence="1">
    <location>
        <begin position="23"/>
        <end position="291"/>
    </location>
</feature>
<dbReference type="AlphaFoldDB" id="S6AKR8"/>
<evidence type="ECO:0000256" key="1">
    <source>
        <dbReference type="SAM" id="SignalP"/>
    </source>
</evidence>
<dbReference type="EMBL" id="AP013066">
    <property type="protein sequence ID" value="BAN35184.1"/>
    <property type="molecule type" value="Genomic_DNA"/>
</dbReference>
<evidence type="ECO:0000313" key="3">
    <source>
        <dbReference type="Proteomes" id="UP000015559"/>
    </source>
</evidence>
<accession>S6AKR8</accession>
<sequence length="291" mass="32126">MRSPKNILRLALIGLCALLLNACSTGQIVARSSLSIMDSGVAAMNREPDLELAKAAIPANLKLVESLTRELPANRELRIHAAQGFYGYTFGFVEDDNPVRASALYRRGLEHALAALETAGLGDPMNMQLDVLHQKLATLGRDAVPDLFWAASNWAKWIDMNRTDPARIADMGKAEALMQRVLELDETFYFGGPHIFFGVWYGSRPPMLGGNFALSEMHFGKARNITQGKLLIADVLYAQYLAVQQGNRKAFHDKLTAVVDTPPDNFSEMALANAIAQHKAKNLLKNEEELF</sequence>
<dbReference type="OrthoDB" id="5290315at2"/>
<dbReference type="KEGG" id="sdr:SCD_n01357"/>
<dbReference type="HOGENOM" id="CLU_074357_1_0_4"/>
<keyword evidence="3" id="KW-1185">Reference proteome</keyword>
<dbReference type="Gene3D" id="1.25.40.920">
    <property type="entry name" value="TRAP transporter T-component"/>
    <property type="match status" value="1"/>
</dbReference>
<dbReference type="eggNOG" id="ENOG5032WII">
    <property type="taxonomic scope" value="Bacteria"/>
</dbReference>
<name>S6AKR8_SULDS</name>
<dbReference type="STRING" id="1163617.SCD_n01357"/>
<protein>
    <recommendedName>
        <fullName evidence="4">Lipoprotein</fullName>
    </recommendedName>
</protein>
<feature type="signal peptide" evidence="1">
    <location>
        <begin position="1"/>
        <end position="22"/>
    </location>
</feature>
<dbReference type="InterPro" id="IPR038537">
    <property type="entry name" value="TatT_sf"/>
</dbReference>
<evidence type="ECO:0000313" key="2">
    <source>
        <dbReference type="EMBL" id="BAN35184.1"/>
    </source>
</evidence>
<dbReference type="RefSeq" id="WP_009205862.1">
    <property type="nucleotide sequence ID" value="NC_022357.1"/>
</dbReference>
<evidence type="ECO:0008006" key="4">
    <source>
        <dbReference type="Google" id="ProtNLM"/>
    </source>
</evidence>
<organism evidence="2 3">
    <name type="scientific">Sulfuricella denitrificans (strain DSM 22764 / NBRC 105220 / skB26)</name>
    <dbReference type="NCBI Taxonomy" id="1163617"/>
    <lineage>
        <taxon>Bacteria</taxon>
        <taxon>Pseudomonadati</taxon>
        <taxon>Pseudomonadota</taxon>
        <taxon>Betaproteobacteria</taxon>
        <taxon>Nitrosomonadales</taxon>
        <taxon>Sulfuricellaceae</taxon>
        <taxon>Sulfuricella</taxon>
    </lineage>
</organism>
<dbReference type="InterPro" id="IPR031823">
    <property type="entry name" value="TatT"/>
</dbReference>